<dbReference type="OrthoDB" id="9809599at2"/>
<evidence type="ECO:0000259" key="6">
    <source>
        <dbReference type="PROSITE" id="PS50850"/>
    </source>
</evidence>
<evidence type="ECO:0000256" key="2">
    <source>
        <dbReference type="ARBA" id="ARBA00022692"/>
    </source>
</evidence>
<dbReference type="EMBL" id="VFWZ01000010">
    <property type="protein sequence ID" value="TPN81663.1"/>
    <property type="molecule type" value="Genomic_DNA"/>
</dbReference>
<feature type="transmembrane region" description="Helical" evidence="5">
    <location>
        <begin position="141"/>
        <end position="160"/>
    </location>
</feature>
<feature type="transmembrane region" description="Helical" evidence="5">
    <location>
        <begin position="246"/>
        <end position="264"/>
    </location>
</feature>
<dbReference type="InterPro" id="IPR051788">
    <property type="entry name" value="MFS_Transporter"/>
</dbReference>
<reference evidence="7 8" key="1">
    <citation type="submission" date="2019-06" db="EMBL/GenBank/DDBJ databases">
        <authorList>
            <person name="Meng X."/>
        </authorList>
    </citation>
    <scope>NUCLEOTIDE SEQUENCE [LARGE SCALE GENOMIC DNA]</scope>
    <source>
        <strain evidence="7 8">M625</strain>
    </source>
</reference>
<feature type="transmembrane region" description="Helical" evidence="5">
    <location>
        <begin position="166"/>
        <end position="187"/>
    </location>
</feature>
<feature type="transmembrane region" description="Helical" evidence="5">
    <location>
        <begin position="330"/>
        <end position="350"/>
    </location>
</feature>
<keyword evidence="4 5" id="KW-0472">Membrane</keyword>
<evidence type="ECO:0000256" key="1">
    <source>
        <dbReference type="ARBA" id="ARBA00004141"/>
    </source>
</evidence>
<evidence type="ECO:0000313" key="7">
    <source>
        <dbReference type="EMBL" id="TPN81663.1"/>
    </source>
</evidence>
<dbReference type="CDD" id="cd17393">
    <property type="entry name" value="MFS_MosC_like"/>
    <property type="match status" value="1"/>
</dbReference>
<dbReference type="AlphaFoldDB" id="A0A504J227"/>
<feature type="transmembrane region" description="Helical" evidence="5">
    <location>
        <begin position="271"/>
        <end position="290"/>
    </location>
</feature>
<evidence type="ECO:0000313" key="8">
    <source>
        <dbReference type="Proteomes" id="UP000315540"/>
    </source>
</evidence>
<dbReference type="InterPro" id="IPR020846">
    <property type="entry name" value="MFS_dom"/>
</dbReference>
<dbReference type="PANTHER" id="PTHR23514">
    <property type="entry name" value="BYPASS OF STOP CODON PROTEIN 6"/>
    <property type="match status" value="1"/>
</dbReference>
<organism evidence="7 8">
    <name type="scientific">Aquimarina algicola</name>
    <dbReference type="NCBI Taxonomy" id="2589995"/>
    <lineage>
        <taxon>Bacteria</taxon>
        <taxon>Pseudomonadati</taxon>
        <taxon>Bacteroidota</taxon>
        <taxon>Flavobacteriia</taxon>
        <taxon>Flavobacteriales</taxon>
        <taxon>Flavobacteriaceae</taxon>
        <taxon>Aquimarina</taxon>
    </lineage>
</organism>
<dbReference type="InterPro" id="IPR011701">
    <property type="entry name" value="MFS"/>
</dbReference>
<dbReference type="RefSeq" id="WP_140597425.1">
    <property type="nucleotide sequence ID" value="NZ_VFWZ01000010.1"/>
</dbReference>
<dbReference type="GO" id="GO:0022857">
    <property type="term" value="F:transmembrane transporter activity"/>
    <property type="evidence" value="ECO:0007669"/>
    <property type="project" value="InterPro"/>
</dbReference>
<dbReference type="PROSITE" id="PS50850">
    <property type="entry name" value="MFS"/>
    <property type="match status" value="1"/>
</dbReference>
<accession>A0A504J227</accession>
<dbReference type="Proteomes" id="UP000315540">
    <property type="component" value="Unassembled WGS sequence"/>
</dbReference>
<comment type="subcellular location">
    <subcellularLocation>
        <location evidence="1">Membrane</location>
        <topology evidence="1">Multi-pass membrane protein</topology>
    </subcellularLocation>
</comment>
<dbReference type="GO" id="GO:0016020">
    <property type="term" value="C:membrane"/>
    <property type="evidence" value="ECO:0007669"/>
    <property type="project" value="UniProtKB-SubCell"/>
</dbReference>
<feature type="domain" description="Major facilitator superfamily (MFS) profile" evidence="6">
    <location>
        <begin position="1"/>
        <end position="386"/>
    </location>
</feature>
<keyword evidence="3 5" id="KW-1133">Transmembrane helix</keyword>
<name>A0A504J227_9FLAO</name>
<keyword evidence="2 5" id="KW-0812">Transmembrane</keyword>
<dbReference type="InterPro" id="IPR036259">
    <property type="entry name" value="MFS_trans_sf"/>
</dbReference>
<feature type="transmembrane region" description="Helical" evidence="5">
    <location>
        <begin position="99"/>
        <end position="120"/>
    </location>
</feature>
<protein>
    <submittedName>
        <fullName evidence="7">MFS transporter</fullName>
    </submittedName>
</protein>
<evidence type="ECO:0000256" key="5">
    <source>
        <dbReference type="SAM" id="Phobius"/>
    </source>
</evidence>
<dbReference type="Pfam" id="PF07690">
    <property type="entry name" value="MFS_1"/>
    <property type="match status" value="1"/>
</dbReference>
<evidence type="ECO:0000256" key="3">
    <source>
        <dbReference type="ARBA" id="ARBA00022989"/>
    </source>
</evidence>
<comment type="caution">
    <text evidence="7">The sequence shown here is derived from an EMBL/GenBank/DDBJ whole genome shotgun (WGS) entry which is preliminary data.</text>
</comment>
<feature type="transmembrane region" description="Helical" evidence="5">
    <location>
        <begin position="12"/>
        <end position="34"/>
    </location>
</feature>
<dbReference type="PANTHER" id="PTHR23514:SF13">
    <property type="entry name" value="INNER MEMBRANE PROTEIN YBJJ"/>
    <property type="match status" value="1"/>
</dbReference>
<evidence type="ECO:0000256" key="4">
    <source>
        <dbReference type="ARBA" id="ARBA00023136"/>
    </source>
</evidence>
<keyword evidence="8" id="KW-1185">Reference proteome</keyword>
<feature type="transmembrane region" description="Helical" evidence="5">
    <location>
        <begin position="208"/>
        <end position="226"/>
    </location>
</feature>
<feature type="transmembrane region" description="Helical" evidence="5">
    <location>
        <begin position="75"/>
        <end position="93"/>
    </location>
</feature>
<proteinExistence type="predicted"/>
<dbReference type="Gene3D" id="1.20.1250.20">
    <property type="entry name" value="MFS general substrate transporter like domains"/>
    <property type="match status" value="2"/>
</dbReference>
<feature type="transmembrane region" description="Helical" evidence="5">
    <location>
        <begin position="362"/>
        <end position="381"/>
    </location>
</feature>
<dbReference type="SUPFAM" id="SSF103473">
    <property type="entry name" value="MFS general substrate transporter"/>
    <property type="match status" value="1"/>
</dbReference>
<feature type="transmembrane region" description="Helical" evidence="5">
    <location>
        <begin position="296"/>
        <end position="318"/>
    </location>
</feature>
<gene>
    <name evidence="7" type="ORF">FHK87_23975</name>
</gene>
<sequence>MNSLQLLVTRLRYFGPAWVFASVNIMTSTWALYIPTIKSRLKIDDAQLGLALFCFALGTLMMIALSSFVIKKVGLGKITIFSIILFSLLFLIPIQSTTYIMLCIALFMVGVFGCLTDISMNALVSEIEQEDNIHIMSASHGFFSLGGVIGAGIGSLMITLFTTPLVHMMCVAIFVIFTNLIASKSYLKRVGKKEKNNHDTFSFDLVRPLLGLTVLAFLIMGSEGAIEHWSKLYIQDVVQITSERISGFGFVAFSITMTFGRFFGDSVSKRFGSLAIIIGGALIAILGFVGVLASQFIITIIGFGFVGMGFSVIIPELFRLAGKTEGVSSAQGISFVAGFGYLGFLLSPPFLGFLSRIQSLRLSFTALLLGACIAVLIALMLKRKHKKRGAL</sequence>
<feature type="transmembrane region" description="Helical" evidence="5">
    <location>
        <begin position="46"/>
        <end position="68"/>
    </location>
</feature>